<evidence type="ECO:0000256" key="1">
    <source>
        <dbReference type="SAM" id="SignalP"/>
    </source>
</evidence>
<protein>
    <submittedName>
        <fullName evidence="2">Uncharacterized protein</fullName>
    </submittedName>
</protein>
<feature type="signal peptide" evidence="1">
    <location>
        <begin position="1"/>
        <end position="16"/>
    </location>
</feature>
<name>A0A1V9X9D0_9ACAR</name>
<sequence>MRALLIISLLVGAAMAAHLREDWSDDDQFVAENMEDPEAIKGKLYRWGW</sequence>
<dbReference type="InParanoid" id="A0A1V9X9D0"/>
<comment type="caution">
    <text evidence="2">The sequence shown here is derived from an EMBL/GenBank/DDBJ whole genome shotgun (WGS) entry which is preliminary data.</text>
</comment>
<reference evidence="2 3" key="1">
    <citation type="journal article" date="2017" name="Gigascience">
        <title>Draft genome of the honey bee ectoparasitic mite, Tropilaelaps mercedesae, is shaped by the parasitic life history.</title>
        <authorList>
            <person name="Dong X."/>
            <person name="Armstrong S.D."/>
            <person name="Xia D."/>
            <person name="Makepeace B.L."/>
            <person name="Darby A.C."/>
            <person name="Kadowaki T."/>
        </authorList>
    </citation>
    <scope>NUCLEOTIDE SEQUENCE [LARGE SCALE GENOMIC DNA]</scope>
    <source>
        <strain evidence="2">Wuxi-XJTLU</strain>
    </source>
</reference>
<feature type="chain" id="PRO_5013048601" evidence="1">
    <location>
        <begin position="17"/>
        <end position="49"/>
    </location>
</feature>
<dbReference type="AlphaFoldDB" id="A0A1V9X9D0"/>
<gene>
    <name evidence="2" type="ORF">BIW11_04251</name>
</gene>
<dbReference type="Proteomes" id="UP000192247">
    <property type="component" value="Unassembled WGS sequence"/>
</dbReference>
<keyword evidence="3" id="KW-1185">Reference proteome</keyword>
<evidence type="ECO:0000313" key="2">
    <source>
        <dbReference type="EMBL" id="OQR69978.1"/>
    </source>
</evidence>
<accession>A0A1V9X9D0</accession>
<organism evidence="2 3">
    <name type="scientific">Tropilaelaps mercedesae</name>
    <dbReference type="NCBI Taxonomy" id="418985"/>
    <lineage>
        <taxon>Eukaryota</taxon>
        <taxon>Metazoa</taxon>
        <taxon>Ecdysozoa</taxon>
        <taxon>Arthropoda</taxon>
        <taxon>Chelicerata</taxon>
        <taxon>Arachnida</taxon>
        <taxon>Acari</taxon>
        <taxon>Parasitiformes</taxon>
        <taxon>Mesostigmata</taxon>
        <taxon>Gamasina</taxon>
        <taxon>Dermanyssoidea</taxon>
        <taxon>Laelapidae</taxon>
        <taxon>Tropilaelaps</taxon>
    </lineage>
</organism>
<keyword evidence="1" id="KW-0732">Signal</keyword>
<evidence type="ECO:0000313" key="3">
    <source>
        <dbReference type="Proteomes" id="UP000192247"/>
    </source>
</evidence>
<dbReference type="EMBL" id="MNPL01019164">
    <property type="protein sequence ID" value="OQR69978.1"/>
    <property type="molecule type" value="Genomic_DNA"/>
</dbReference>
<proteinExistence type="predicted"/>